<feature type="transmembrane region" description="Helical" evidence="9">
    <location>
        <begin position="312"/>
        <end position="330"/>
    </location>
</feature>
<comment type="similarity">
    <text evidence="2 8">Belongs to the major facilitator superfamily. Sugar transporter (TC 2.A.1.1) family.</text>
</comment>
<feature type="transmembrane region" description="Helical" evidence="9">
    <location>
        <begin position="121"/>
        <end position="142"/>
    </location>
</feature>
<dbReference type="PRINTS" id="PR00171">
    <property type="entry name" value="SUGRTRNSPORT"/>
</dbReference>
<keyword evidence="4" id="KW-1003">Cell membrane</keyword>
<evidence type="ECO:0000256" key="1">
    <source>
        <dbReference type="ARBA" id="ARBA00004651"/>
    </source>
</evidence>
<feature type="transmembrane region" description="Helical" evidence="9">
    <location>
        <begin position="162"/>
        <end position="180"/>
    </location>
</feature>
<dbReference type="EMBL" id="JAFDST010000003">
    <property type="protein sequence ID" value="MBP1082561.1"/>
    <property type="molecule type" value="Genomic_DNA"/>
</dbReference>
<evidence type="ECO:0000256" key="9">
    <source>
        <dbReference type="SAM" id="Phobius"/>
    </source>
</evidence>
<evidence type="ECO:0000256" key="6">
    <source>
        <dbReference type="ARBA" id="ARBA00022989"/>
    </source>
</evidence>
<evidence type="ECO:0000259" key="10">
    <source>
        <dbReference type="PROSITE" id="PS50850"/>
    </source>
</evidence>
<dbReference type="SUPFAM" id="SSF103473">
    <property type="entry name" value="MFS general substrate transporter"/>
    <property type="match status" value="1"/>
</dbReference>
<accession>A0ABS4CYX9</accession>
<organism evidence="11 12">
    <name type="scientific">Bacillus capparidis</name>
    <dbReference type="NCBI Taxonomy" id="1840411"/>
    <lineage>
        <taxon>Bacteria</taxon>
        <taxon>Bacillati</taxon>
        <taxon>Bacillota</taxon>
        <taxon>Bacilli</taxon>
        <taxon>Bacillales</taxon>
        <taxon>Bacillaceae</taxon>
        <taxon>Bacillus</taxon>
    </lineage>
</organism>
<evidence type="ECO:0000256" key="3">
    <source>
        <dbReference type="ARBA" id="ARBA00022448"/>
    </source>
</evidence>
<evidence type="ECO:0000256" key="2">
    <source>
        <dbReference type="ARBA" id="ARBA00010992"/>
    </source>
</evidence>
<dbReference type="PANTHER" id="PTHR48023:SF4">
    <property type="entry name" value="D-XYLOSE-PROTON SYMPORTER-LIKE 2"/>
    <property type="match status" value="1"/>
</dbReference>
<reference evidence="11 12" key="1">
    <citation type="submission" date="2021-01" db="EMBL/GenBank/DDBJ databases">
        <title>Genomic Encyclopedia of Type Strains, Phase IV (KMG-IV): sequencing the most valuable type-strain genomes for metagenomic binning, comparative biology and taxonomic classification.</title>
        <authorList>
            <person name="Goeker M."/>
        </authorList>
    </citation>
    <scope>NUCLEOTIDE SEQUENCE [LARGE SCALE GENOMIC DNA]</scope>
    <source>
        <strain evidence="11 12">DSM 103394</strain>
    </source>
</reference>
<feature type="transmembrane region" description="Helical" evidence="9">
    <location>
        <begin position="429"/>
        <end position="450"/>
    </location>
</feature>
<dbReference type="Gene3D" id="1.20.1250.20">
    <property type="entry name" value="MFS general substrate transporter like domains"/>
    <property type="match status" value="1"/>
</dbReference>
<evidence type="ECO:0000313" key="12">
    <source>
        <dbReference type="Proteomes" id="UP000674416"/>
    </source>
</evidence>
<evidence type="ECO:0000256" key="8">
    <source>
        <dbReference type="RuleBase" id="RU003346"/>
    </source>
</evidence>
<feature type="domain" description="Major facilitator superfamily (MFS) profile" evidence="10">
    <location>
        <begin position="28"/>
        <end position="458"/>
    </location>
</feature>
<gene>
    <name evidence="11" type="ORF">JOC74_003064</name>
</gene>
<feature type="transmembrane region" description="Helical" evidence="9">
    <location>
        <begin position="97"/>
        <end position="115"/>
    </location>
</feature>
<feature type="transmembrane region" description="Helical" evidence="9">
    <location>
        <begin position="403"/>
        <end position="423"/>
    </location>
</feature>
<comment type="caution">
    <text evidence="11">The sequence shown here is derived from an EMBL/GenBank/DDBJ whole genome shotgun (WGS) entry which is preliminary data.</text>
</comment>
<keyword evidence="7 9" id="KW-0472">Membrane</keyword>
<dbReference type="PROSITE" id="PS00217">
    <property type="entry name" value="SUGAR_TRANSPORT_2"/>
    <property type="match status" value="1"/>
</dbReference>
<dbReference type="NCBIfam" id="TIGR00879">
    <property type="entry name" value="SP"/>
    <property type="match status" value="1"/>
</dbReference>
<evidence type="ECO:0000256" key="4">
    <source>
        <dbReference type="ARBA" id="ARBA00022475"/>
    </source>
</evidence>
<dbReference type="PANTHER" id="PTHR48023">
    <property type="entry name" value="D-XYLOSE-PROTON SYMPORTER-LIKE 2"/>
    <property type="match status" value="1"/>
</dbReference>
<dbReference type="RefSeq" id="WP_225970290.1">
    <property type="nucleotide sequence ID" value="NZ_JAFDST010000003.1"/>
</dbReference>
<keyword evidence="12" id="KW-1185">Reference proteome</keyword>
<dbReference type="InterPro" id="IPR020846">
    <property type="entry name" value="MFS_dom"/>
</dbReference>
<evidence type="ECO:0000313" key="11">
    <source>
        <dbReference type="EMBL" id="MBP1082561.1"/>
    </source>
</evidence>
<dbReference type="InterPro" id="IPR047984">
    <property type="entry name" value="XylE-like"/>
</dbReference>
<dbReference type="InterPro" id="IPR005828">
    <property type="entry name" value="MFS_sugar_transport-like"/>
</dbReference>
<dbReference type="InterPro" id="IPR005829">
    <property type="entry name" value="Sugar_transporter_CS"/>
</dbReference>
<dbReference type="InterPro" id="IPR003663">
    <property type="entry name" value="Sugar/inositol_transpt"/>
</dbReference>
<dbReference type="InterPro" id="IPR050820">
    <property type="entry name" value="MFS_Sugar_Transporter"/>
</dbReference>
<feature type="transmembrane region" description="Helical" evidence="9">
    <location>
        <begin position="23"/>
        <end position="41"/>
    </location>
</feature>
<dbReference type="PROSITE" id="PS50850">
    <property type="entry name" value="MFS"/>
    <property type="match status" value="1"/>
</dbReference>
<protein>
    <submittedName>
        <fullName evidence="11">Major inositol transporter-like SP family MFS transporter</fullName>
    </submittedName>
</protein>
<keyword evidence="5 9" id="KW-0812">Transmembrane</keyword>
<dbReference type="InterPro" id="IPR036259">
    <property type="entry name" value="MFS_trans_sf"/>
</dbReference>
<keyword evidence="6 9" id="KW-1133">Transmembrane helix</keyword>
<evidence type="ECO:0000256" key="7">
    <source>
        <dbReference type="ARBA" id="ARBA00023136"/>
    </source>
</evidence>
<feature type="transmembrane region" description="Helical" evidence="9">
    <location>
        <begin position="61"/>
        <end position="85"/>
    </location>
</feature>
<dbReference type="CDD" id="cd17359">
    <property type="entry name" value="MFS_XylE_like"/>
    <property type="match status" value="1"/>
</dbReference>
<evidence type="ECO:0000256" key="5">
    <source>
        <dbReference type="ARBA" id="ARBA00022692"/>
    </source>
</evidence>
<dbReference type="Proteomes" id="UP000674416">
    <property type="component" value="Unassembled WGS sequence"/>
</dbReference>
<comment type="subcellular location">
    <subcellularLocation>
        <location evidence="1">Cell membrane</location>
        <topology evidence="1">Multi-pass membrane protein</topology>
    </subcellularLocation>
</comment>
<feature type="transmembrane region" description="Helical" evidence="9">
    <location>
        <begin position="364"/>
        <end position="391"/>
    </location>
</feature>
<feature type="transmembrane region" description="Helical" evidence="9">
    <location>
        <begin position="270"/>
        <end position="292"/>
    </location>
</feature>
<name>A0ABS4CYX9_9BACI</name>
<dbReference type="Pfam" id="PF00083">
    <property type="entry name" value="Sugar_tr"/>
    <property type="match status" value="1"/>
</dbReference>
<feature type="transmembrane region" description="Helical" evidence="9">
    <location>
        <begin position="186"/>
        <end position="208"/>
    </location>
</feature>
<feature type="transmembrane region" description="Helical" evidence="9">
    <location>
        <begin position="337"/>
        <end position="358"/>
    </location>
</feature>
<proteinExistence type="inferred from homology"/>
<keyword evidence="3 8" id="KW-0813">Transport</keyword>
<sequence>MKQESEISHEKQTLAGKPKNPKAFMRTITFVSTFGGLLFGYDTGVINGALPYMSQPDQLNLSPVTEGIVTSSLLLGAAFGAMYGGRFSDLKGRRNSLLWLAVVFFIATLGCTFAPNVQVMIVFRILLGLAVGGASVTVPAYLAEMSPAEQRGRIVTQNELMIVSGQLLAFTLNAILGNTIGDNAHVWRYMLVIASLPAVFLWFGMLVMPESPRWLASKGKIGNAMRVLQQVREENRAQAELKEIEAAIAEDAKLKKATFKDLTVPWVRRIVFIGLGIGIVQQITGVNSIMYYGTEILKDSGFGTESALIGNIANGVVSVLATFVGIWLLGKVGRRPMLMTGLAGTTSALLLIGIFSLVLKDTAILPYIILSLTVTFLAFQQGAVSPVTWLMLSEIFPLRLRGIGMGVTVFCLWMANFLVGLTFPILMSGIGLSTTFFVFVALGLIAIAFVKHFLPETKGRSLEELEHDFRNHVVRKKASF</sequence>